<dbReference type="Pfam" id="PF01925">
    <property type="entry name" value="TauE"/>
    <property type="match status" value="1"/>
</dbReference>
<dbReference type="PANTHER" id="PTHR30269:SF37">
    <property type="entry name" value="MEMBRANE TRANSPORTER PROTEIN"/>
    <property type="match status" value="1"/>
</dbReference>
<evidence type="ECO:0000256" key="1">
    <source>
        <dbReference type="ARBA" id="ARBA00004651"/>
    </source>
</evidence>
<feature type="transmembrane region" description="Helical" evidence="8">
    <location>
        <begin position="175"/>
        <end position="193"/>
    </location>
</feature>
<evidence type="ECO:0000256" key="4">
    <source>
        <dbReference type="ARBA" id="ARBA00022475"/>
    </source>
</evidence>
<gene>
    <name evidence="9" type="ORF">SAMN04488036_1011025</name>
</gene>
<keyword evidence="7 8" id="KW-0472">Membrane</keyword>
<evidence type="ECO:0000256" key="3">
    <source>
        <dbReference type="ARBA" id="ARBA00022448"/>
    </source>
</evidence>
<keyword evidence="3" id="KW-0813">Transport</keyword>
<evidence type="ECO:0000256" key="8">
    <source>
        <dbReference type="RuleBase" id="RU363041"/>
    </source>
</evidence>
<evidence type="ECO:0000256" key="2">
    <source>
        <dbReference type="ARBA" id="ARBA00009142"/>
    </source>
</evidence>
<keyword evidence="6 8" id="KW-1133">Transmembrane helix</keyword>
<dbReference type="EMBL" id="FOSZ01000001">
    <property type="protein sequence ID" value="SFK67858.1"/>
    <property type="molecule type" value="Genomic_DNA"/>
</dbReference>
<feature type="transmembrane region" description="Helical" evidence="8">
    <location>
        <begin position="229"/>
        <end position="249"/>
    </location>
</feature>
<evidence type="ECO:0000256" key="7">
    <source>
        <dbReference type="ARBA" id="ARBA00023136"/>
    </source>
</evidence>
<feature type="transmembrane region" description="Helical" evidence="8">
    <location>
        <begin position="137"/>
        <end position="163"/>
    </location>
</feature>
<dbReference type="GO" id="GO:0005886">
    <property type="term" value="C:plasma membrane"/>
    <property type="evidence" value="ECO:0007669"/>
    <property type="project" value="UniProtKB-SubCell"/>
</dbReference>
<dbReference type="PANTHER" id="PTHR30269">
    <property type="entry name" value="TRANSMEMBRANE PROTEIN YFCA"/>
    <property type="match status" value="1"/>
</dbReference>
<feature type="transmembrane region" description="Helical" evidence="8">
    <location>
        <begin position="105"/>
        <end position="125"/>
    </location>
</feature>
<protein>
    <recommendedName>
        <fullName evidence="8">Probable membrane transporter protein</fullName>
    </recommendedName>
</protein>
<comment type="subcellular location">
    <subcellularLocation>
        <location evidence="1 8">Cell membrane</location>
        <topology evidence="1 8">Multi-pass membrane protein</topology>
    </subcellularLocation>
</comment>
<sequence>MPDLLTQALALEGLAWVALAAFVAGVIRGFSGFGTALIYLPVAAQVMPPLWTILSLAAMDIIAPAVHMPAALRKGHPRDLMRLMGGVVLLLPVGLWVLTRVDPDIFRYAVSLLTLGMLVVLVSGLRYRGAVTPPMVWGIGGAGGFLGGAAGLPGPPVILFYMASPHSPTVVRANTTAYLFFYDLLLIAVLLVLGGFEPLAFVIGLALALPALAGNLLGGALFHPARERLYRGVAYVVIAGAALSGLPFLNFGG</sequence>
<evidence type="ECO:0000313" key="9">
    <source>
        <dbReference type="EMBL" id="SFK67858.1"/>
    </source>
</evidence>
<reference evidence="10" key="1">
    <citation type="submission" date="2016-10" db="EMBL/GenBank/DDBJ databases">
        <authorList>
            <person name="Varghese N."/>
            <person name="Submissions S."/>
        </authorList>
    </citation>
    <scope>NUCLEOTIDE SEQUENCE [LARGE SCALE GENOMIC DNA]</scope>
    <source>
        <strain evidence="10">DSM 28453</strain>
    </source>
</reference>
<organism evidence="9 10">
    <name type="scientific">Shimia haliotis</name>
    <dbReference type="NCBI Taxonomy" id="1280847"/>
    <lineage>
        <taxon>Bacteria</taxon>
        <taxon>Pseudomonadati</taxon>
        <taxon>Pseudomonadota</taxon>
        <taxon>Alphaproteobacteria</taxon>
        <taxon>Rhodobacterales</taxon>
        <taxon>Roseobacteraceae</taxon>
    </lineage>
</organism>
<dbReference type="Proteomes" id="UP000198851">
    <property type="component" value="Unassembled WGS sequence"/>
</dbReference>
<name>A0A1I4BGF9_9RHOB</name>
<dbReference type="InterPro" id="IPR002781">
    <property type="entry name" value="TM_pro_TauE-like"/>
</dbReference>
<feature type="transmembrane region" description="Helical" evidence="8">
    <location>
        <begin position="80"/>
        <end position="99"/>
    </location>
</feature>
<dbReference type="InterPro" id="IPR052017">
    <property type="entry name" value="TSUP"/>
</dbReference>
<comment type="similarity">
    <text evidence="2 8">Belongs to the 4-toluene sulfonate uptake permease (TSUP) (TC 2.A.102) family.</text>
</comment>
<evidence type="ECO:0000313" key="10">
    <source>
        <dbReference type="Proteomes" id="UP000198851"/>
    </source>
</evidence>
<keyword evidence="5 8" id="KW-0812">Transmembrane</keyword>
<keyword evidence="4 8" id="KW-1003">Cell membrane</keyword>
<evidence type="ECO:0000256" key="5">
    <source>
        <dbReference type="ARBA" id="ARBA00022692"/>
    </source>
</evidence>
<dbReference type="STRING" id="1280847.SAMN04488036_1011025"/>
<accession>A0A1I4BGF9</accession>
<keyword evidence="10" id="KW-1185">Reference proteome</keyword>
<dbReference type="AlphaFoldDB" id="A0A1I4BGF9"/>
<proteinExistence type="inferred from homology"/>
<dbReference type="OrthoDB" id="9795324at2"/>
<evidence type="ECO:0000256" key="6">
    <source>
        <dbReference type="ARBA" id="ARBA00022989"/>
    </source>
</evidence>
<feature type="transmembrane region" description="Helical" evidence="8">
    <location>
        <begin position="200"/>
        <end position="223"/>
    </location>
</feature>